<dbReference type="STRING" id="1123010.SAMN02745724_03547"/>
<sequence>MNNINEIMDLNPKKASILIVDDEYANVRVLEKLLTNQGYINVISTQDPTQTVSLYQEYKSDLILLDLNMPTLDGYGVMEQLNQVTDNNLPAILILTAQHEQNFRQKALDNGARDYVTKPFDACELLSRVRNLLAVQVAQKFMRSQNEILEYKVKERTQELIATRLQIVHHLGRAAEYRDNETGLHIIRMSKIAVVLAQAYGLNEQECDLLLNAAPMHDIGKIGIPDRILLKQGKLNDEEWPIMQTHAQIGADVLGDDDSQLIVMAQQIAISHHEKWDGTGYPKGLKGDEIPLMGRICALADVFDALSSKRPYKEAWPLDKSLSLIKQESGKHFEPKLVALFLQNLDEILEIRQKFSEPESK</sequence>
<dbReference type="PROSITE" id="PS50110">
    <property type="entry name" value="RESPONSE_REGULATORY"/>
    <property type="match status" value="1"/>
</dbReference>
<evidence type="ECO:0000256" key="1">
    <source>
        <dbReference type="PROSITE-ProRule" id="PRU00169"/>
    </source>
</evidence>
<feature type="domain" description="Response regulatory" evidence="2">
    <location>
        <begin position="16"/>
        <end position="133"/>
    </location>
</feature>
<reference evidence="4 5" key="1">
    <citation type="submission" date="2016-10" db="EMBL/GenBank/DDBJ databases">
        <authorList>
            <person name="de Groot N.N."/>
        </authorList>
    </citation>
    <scope>NUCLEOTIDE SEQUENCE [LARGE SCALE GENOMIC DNA]</scope>
    <source>
        <strain evidence="4 5">DSM 6059</strain>
    </source>
</reference>
<dbReference type="PANTHER" id="PTHR45228">
    <property type="entry name" value="CYCLIC DI-GMP PHOSPHODIESTERASE TM_0186-RELATED"/>
    <property type="match status" value="1"/>
</dbReference>
<evidence type="ECO:0000259" key="3">
    <source>
        <dbReference type="PROSITE" id="PS51832"/>
    </source>
</evidence>
<name>A0A1I1PR11_9GAMM</name>
<dbReference type="EMBL" id="FOLO01000034">
    <property type="protein sequence ID" value="SFD12112.1"/>
    <property type="molecule type" value="Genomic_DNA"/>
</dbReference>
<dbReference type="Pfam" id="PF13487">
    <property type="entry name" value="HD_5"/>
    <property type="match status" value="1"/>
</dbReference>
<feature type="domain" description="HD-GYP" evidence="3">
    <location>
        <begin position="160"/>
        <end position="357"/>
    </location>
</feature>
<evidence type="ECO:0000313" key="4">
    <source>
        <dbReference type="EMBL" id="SFD12112.1"/>
    </source>
</evidence>
<dbReference type="SMART" id="SM00448">
    <property type="entry name" value="REC"/>
    <property type="match status" value="1"/>
</dbReference>
<protein>
    <submittedName>
        <fullName evidence="4">Putative two-component system response regulator</fullName>
    </submittedName>
</protein>
<evidence type="ECO:0000259" key="2">
    <source>
        <dbReference type="PROSITE" id="PS50110"/>
    </source>
</evidence>
<dbReference type="Pfam" id="PF00072">
    <property type="entry name" value="Response_reg"/>
    <property type="match status" value="1"/>
</dbReference>
<dbReference type="InterPro" id="IPR011006">
    <property type="entry name" value="CheY-like_superfamily"/>
</dbReference>
<keyword evidence="5" id="KW-1185">Reference proteome</keyword>
<dbReference type="SMART" id="SM00471">
    <property type="entry name" value="HDc"/>
    <property type="match status" value="1"/>
</dbReference>
<dbReference type="PANTHER" id="PTHR45228:SF1">
    <property type="entry name" value="CYCLIC DI-GMP PHOSPHODIESTERASE TM_0186"/>
    <property type="match status" value="1"/>
</dbReference>
<dbReference type="Proteomes" id="UP000198862">
    <property type="component" value="Unassembled WGS sequence"/>
</dbReference>
<dbReference type="Gene3D" id="1.10.3210.10">
    <property type="entry name" value="Hypothetical protein af1432"/>
    <property type="match status" value="1"/>
</dbReference>
<dbReference type="InterPro" id="IPR001789">
    <property type="entry name" value="Sig_transdc_resp-reg_receiver"/>
</dbReference>
<dbReference type="InterPro" id="IPR037522">
    <property type="entry name" value="HD_GYP_dom"/>
</dbReference>
<dbReference type="Gene3D" id="3.40.50.2300">
    <property type="match status" value="1"/>
</dbReference>
<dbReference type="InterPro" id="IPR003607">
    <property type="entry name" value="HD/PDEase_dom"/>
</dbReference>
<dbReference type="CDD" id="cd00077">
    <property type="entry name" value="HDc"/>
    <property type="match status" value="1"/>
</dbReference>
<dbReference type="AlphaFoldDB" id="A0A1I1PR11"/>
<keyword evidence="1" id="KW-0597">Phosphoprotein</keyword>
<dbReference type="GO" id="GO:0000160">
    <property type="term" value="P:phosphorelay signal transduction system"/>
    <property type="evidence" value="ECO:0007669"/>
    <property type="project" value="InterPro"/>
</dbReference>
<dbReference type="SUPFAM" id="SSF52172">
    <property type="entry name" value="CheY-like"/>
    <property type="match status" value="1"/>
</dbReference>
<organism evidence="4 5">
    <name type="scientific">Pseudoalteromonas denitrificans DSM 6059</name>
    <dbReference type="NCBI Taxonomy" id="1123010"/>
    <lineage>
        <taxon>Bacteria</taxon>
        <taxon>Pseudomonadati</taxon>
        <taxon>Pseudomonadota</taxon>
        <taxon>Gammaproteobacteria</taxon>
        <taxon>Alteromonadales</taxon>
        <taxon>Pseudoalteromonadaceae</taxon>
        <taxon>Pseudoalteromonas</taxon>
    </lineage>
</organism>
<accession>A0A1I1PR11</accession>
<dbReference type="PROSITE" id="PS51832">
    <property type="entry name" value="HD_GYP"/>
    <property type="match status" value="1"/>
</dbReference>
<feature type="modified residue" description="4-aspartylphosphate" evidence="1">
    <location>
        <position position="66"/>
    </location>
</feature>
<proteinExistence type="predicted"/>
<dbReference type="GO" id="GO:0008081">
    <property type="term" value="F:phosphoric diester hydrolase activity"/>
    <property type="evidence" value="ECO:0007669"/>
    <property type="project" value="UniProtKB-ARBA"/>
</dbReference>
<dbReference type="SUPFAM" id="SSF109604">
    <property type="entry name" value="HD-domain/PDEase-like"/>
    <property type="match status" value="1"/>
</dbReference>
<gene>
    <name evidence="4" type="ORF">SAMN02745724_03547</name>
</gene>
<evidence type="ECO:0000313" key="5">
    <source>
        <dbReference type="Proteomes" id="UP000198862"/>
    </source>
</evidence>
<dbReference type="RefSeq" id="WP_245763854.1">
    <property type="nucleotide sequence ID" value="NZ_FOLO01000034.1"/>
</dbReference>
<dbReference type="InterPro" id="IPR052020">
    <property type="entry name" value="Cyclic_di-GMP/3'3'-cGAMP_PDE"/>
</dbReference>